<comment type="caution">
    <text evidence="1">The sequence shown here is derived from an EMBL/GenBank/DDBJ whole genome shotgun (WGS) entry which is preliminary data.</text>
</comment>
<keyword evidence="2" id="KW-1185">Reference proteome</keyword>
<accession>A0ACB8A006</accession>
<reference evidence="1" key="1">
    <citation type="journal article" date="2021" name="New Phytol.">
        <title>Evolutionary innovations through gain and loss of genes in the ectomycorrhizal Boletales.</title>
        <authorList>
            <person name="Wu G."/>
            <person name="Miyauchi S."/>
            <person name="Morin E."/>
            <person name="Kuo A."/>
            <person name="Drula E."/>
            <person name="Varga T."/>
            <person name="Kohler A."/>
            <person name="Feng B."/>
            <person name="Cao Y."/>
            <person name="Lipzen A."/>
            <person name="Daum C."/>
            <person name="Hundley H."/>
            <person name="Pangilinan J."/>
            <person name="Johnson J."/>
            <person name="Barry K."/>
            <person name="LaButti K."/>
            <person name="Ng V."/>
            <person name="Ahrendt S."/>
            <person name="Min B."/>
            <person name="Choi I.G."/>
            <person name="Park H."/>
            <person name="Plett J.M."/>
            <person name="Magnuson J."/>
            <person name="Spatafora J.W."/>
            <person name="Nagy L.G."/>
            <person name="Henrissat B."/>
            <person name="Grigoriev I.V."/>
            <person name="Yang Z.L."/>
            <person name="Xu J."/>
            <person name="Martin F.M."/>
        </authorList>
    </citation>
    <scope>NUCLEOTIDE SEQUENCE</scope>
    <source>
        <strain evidence="1">ATCC 28755</strain>
    </source>
</reference>
<dbReference type="Proteomes" id="UP000790377">
    <property type="component" value="Unassembled WGS sequence"/>
</dbReference>
<name>A0ACB8A006_9AGAM</name>
<evidence type="ECO:0000313" key="1">
    <source>
        <dbReference type="EMBL" id="KAH7906368.1"/>
    </source>
</evidence>
<evidence type="ECO:0000313" key="2">
    <source>
        <dbReference type="Proteomes" id="UP000790377"/>
    </source>
</evidence>
<sequence>MLAHRSEQQVSPQNELKIPQHASRVFVQPERRLWPQNKPGKRSAFPGASLSLHGPLSIDEQLTILVEGSLPAFMDSLCQDVISHKTDAIGNIQRALALAEDILEHATSSKNGILNSLGRFSKPDSNRFDDAPFSSLFISLFISLNHSLFPEVYASSTRFLRDFYATLHTMVGARWTTPEQLQWLEDYYDKHYAPLVQHKNYTTFWNPCYMAWFQKFSERALLFGDRSSTHDLDDVEKARLQVAITKRQGQLSTWFRNNAKGKRGTTARAATKNANISSNLFSMSTKGLRGPQEVEVYSKMIYEDQVKPIMLDKRSKGEVAGKMSVTERRAVTQSLLDNADEETKAQVHAKTMEMRKAIAVKKAALKSPGALTPEQTQAIINDLPSIVTNFAKTTFSKSGWSMTVLMGGMDPSRGKLRSGFVHIGPDGAPKFSEAYDGFPKTMEAFDMYVRQCNASSLSSKIDNYTPAPMEEMGGIAPENAITPTIYTLETSGESSTAASTFDTSLTTATNSTEPASATDVSMTIHLMYHTLIH</sequence>
<dbReference type="EMBL" id="MU268029">
    <property type="protein sequence ID" value="KAH7906368.1"/>
    <property type="molecule type" value="Genomic_DNA"/>
</dbReference>
<organism evidence="1 2">
    <name type="scientific">Hygrophoropsis aurantiaca</name>
    <dbReference type="NCBI Taxonomy" id="72124"/>
    <lineage>
        <taxon>Eukaryota</taxon>
        <taxon>Fungi</taxon>
        <taxon>Dikarya</taxon>
        <taxon>Basidiomycota</taxon>
        <taxon>Agaricomycotina</taxon>
        <taxon>Agaricomycetes</taxon>
        <taxon>Agaricomycetidae</taxon>
        <taxon>Boletales</taxon>
        <taxon>Coniophorineae</taxon>
        <taxon>Hygrophoropsidaceae</taxon>
        <taxon>Hygrophoropsis</taxon>
    </lineage>
</organism>
<gene>
    <name evidence="1" type="ORF">BJ138DRAFT_1117640</name>
</gene>
<proteinExistence type="predicted"/>
<protein>
    <submittedName>
        <fullName evidence="1">Uncharacterized protein</fullName>
    </submittedName>
</protein>